<keyword evidence="2" id="KW-1185">Reference proteome</keyword>
<dbReference type="AlphaFoldDB" id="A0A7J6VMA3"/>
<gene>
    <name evidence="1" type="ORF">FRX31_024950</name>
</gene>
<organism evidence="1 2">
    <name type="scientific">Thalictrum thalictroides</name>
    <name type="common">Rue-anemone</name>
    <name type="synonym">Anemone thalictroides</name>
    <dbReference type="NCBI Taxonomy" id="46969"/>
    <lineage>
        <taxon>Eukaryota</taxon>
        <taxon>Viridiplantae</taxon>
        <taxon>Streptophyta</taxon>
        <taxon>Embryophyta</taxon>
        <taxon>Tracheophyta</taxon>
        <taxon>Spermatophyta</taxon>
        <taxon>Magnoliopsida</taxon>
        <taxon>Ranunculales</taxon>
        <taxon>Ranunculaceae</taxon>
        <taxon>Thalictroideae</taxon>
        <taxon>Thalictrum</taxon>
    </lineage>
</organism>
<dbReference type="EMBL" id="JABWDY010030668">
    <property type="protein sequence ID" value="KAF5185462.1"/>
    <property type="molecule type" value="Genomic_DNA"/>
</dbReference>
<proteinExistence type="predicted"/>
<sequence length="91" mass="10866">MCLAIPSVIFNLFSPKLSSWHIKLQSLCNTETLLYNTKYTTSMATDFIKATVWQCFVWQWMNMLTKAMQLREKVSFQELLHGWRLVMVEQW</sequence>
<dbReference type="Proteomes" id="UP000554482">
    <property type="component" value="Unassembled WGS sequence"/>
</dbReference>
<comment type="caution">
    <text evidence="1">The sequence shown here is derived from an EMBL/GenBank/DDBJ whole genome shotgun (WGS) entry which is preliminary data.</text>
</comment>
<name>A0A7J6VMA3_THATH</name>
<evidence type="ECO:0000313" key="1">
    <source>
        <dbReference type="EMBL" id="KAF5185462.1"/>
    </source>
</evidence>
<protein>
    <submittedName>
        <fullName evidence="1">Uncharacterized protein</fullName>
    </submittedName>
</protein>
<reference evidence="1 2" key="1">
    <citation type="submission" date="2020-06" db="EMBL/GenBank/DDBJ databases">
        <title>Transcriptomic and genomic resources for Thalictrum thalictroides and T. hernandezii: Facilitating candidate gene discovery in an emerging model plant lineage.</title>
        <authorList>
            <person name="Arias T."/>
            <person name="Riano-Pachon D.M."/>
            <person name="Di Stilio V.S."/>
        </authorList>
    </citation>
    <scope>NUCLEOTIDE SEQUENCE [LARGE SCALE GENOMIC DNA]</scope>
    <source>
        <strain evidence="2">cv. WT478/WT964</strain>
        <tissue evidence="1">Leaves</tissue>
    </source>
</reference>
<accession>A0A7J6VMA3</accession>
<evidence type="ECO:0000313" key="2">
    <source>
        <dbReference type="Proteomes" id="UP000554482"/>
    </source>
</evidence>